<dbReference type="AlphaFoldDB" id="A0A5C5TWY7"/>
<dbReference type="Gene3D" id="1.10.10.10">
    <property type="entry name" value="Winged helix-like DNA-binding domain superfamily/Winged helix DNA-binding domain"/>
    <property type="match status" value="1"/>
</dbReference>
<comment type="caution">
    <text evidence="2">The sequence shown here is derived from an EMBL/GenBank/DDBJ whole genome shotgun (WGS) entry which is preliminary data.</text>
</comment>
<dbReference type="InterPro" id="IPR036388">
    <property type="entry name" value="WH-like_DNA-bd_sf"/>
</dbReference>
<feature type="domain" description="HTH marR-type" evidence="1">
    <location>
        <begin position="24"/>
        <end position="156"/>
    </location>
</feature>
<reference evidence="2 3" key="1">
    <citation type="submission" date="2019-07" db="EMBL/GenBank/DDBJ databases">
        <title>Luteimonas sp. YD-1 nov., isolated from acidic soil.</title>
        <authorList>
            <person name="Zhou J."/>
        </authorList>
    </citation>
    <scope>NUCLEOTIDE SEQUENCE [LARGE SCALE GENOMIC DNA]</scope>
    <source>
        <strain evidence="2 3">YD-1</strain>
    </source>
</reference>
<dbReference type="InterPro" id="IPR036390">
    <property type="entry name" value="WH_DNA-bd_sf"/>
</dbReference>
<dbReference type="RefSeq" id="WP_146313039.1">
    <property type="nucleotide sequence ID" value="NZ_VOHE01000006.1"/>
</dbReference>
<protein>
    <submittedName>
        <fullName evidence="2">Winged helix-turn-helix transcriptional regulator</fullName>
    </submittedName>
</protein>
<gene>
    <name evidence="2" type="ORF">FQY79_11385</name>
</gene>
<dbReference type="PROSITE" id="PS50995">
    <property type="entry name" value="HTH_MARR_2"/>
    <property type="match status" value="1"/>
</dbReference>
<evidence type="ECO:0000259" key="1">
    <source>
        <dbReference type="PROSITE" id="PS50995"/>
    </source>
</evidence>
<dbReference type="Proteomes" id="UP000315949">
    <property type="component" value="Unassembled WGS sequence"/>
</dbReference>
<dbReference type="Pfam" id="PF12802">
    <property type="entry name" value="MarR_2"/>
    <property type="match status" value="1"/>
</dbReference>
<sequence length="157" mass="17615">MPMDAETQAAVQDDAGSVEQSRLQGLLGYQLTRAQLQLHRRLVERLQAVSLRPVEYSILVLIDSNHGINQRQIGDALGISPPNLVGVITRLIKRRLVRRARSRQDRRVQHLHLTAEGARLLVEAEGIVTEFEQGILAAIGDVGHDQLERALRRIQQL</sequence>
<dbReference type="InterPro" id="IPR039422">
    <property type="entry name" value="MarR/SlyA-like"/>
</dbReference>
<keyword evidence="3" id="KW-1185">Reference proteome</keyword>
<dbReference type="EMBL" id="VOHE01000006">
    <property type="protein sequence ID" value="TWT17918.1"/>
    <property type="molecule type" value="Genomic_DNA"/>
</dbReference>
<dbReference type="InterPro" id="IPR000835">
    <property type="entry name" value="HTH_MarR-typ"/>
</dbReference>
<dbReference type="OrthoDB" id="6183587at2"/>
<accession>A0A5C5TWY7</accession>
<dbReference type="SMART" id="SM00347">
    <property type="entry name" value="HTH_MARR"/>
    <property type="match status" value="1"/>
</dbReference>
<dbReference type="SUPFAM" id="SSF46785">
    <property type="entry name" value="Winged helix' DNA-binding domain"/>
    <property type="match status" value="1"/>
</dbReference>
<organism evidence="2 3">
    <name type="scientific">Luteimonas wenzhouensis</name>
    <dbReference type="NCBI Taxonomy" id="2599615"/>
    <lineage>
        <taxon>Bacteria</taxon>
        <taxon>Pseudomonadati</taxon>
        <taxon>Pseudomonadota</taxon>
        <taxon>Gammaproteobacteria</taxon>
        <taxon>Lysobacterales</taxon>
        <taxon>Lysobacteraceae</taxon>
        <taxon>Luteimonas</taxon>
    </lineage>
</organism>
<evidence type="ECO:0000313" key="3">
    <source>
        <dbReference type="Proteomes" id="UP000315949"/>
    </source>
</evidence>
<dbReference type="PANTHER" id="PTHR33164">
    <property type="entry name" value="TRANSCRIPTIONAL REGULATOR, MARR FAMILY"/>
    <property type="match status" value="1"/>
</dbReference>
<name>A0A5C5TWY7_9GAMM</name>
<evidence type="ECO:0000313" key="2">
    <source>
        <dbReference type="EMBL" id="TWT17918.1"/>
    </source>
</evidence>
<dbReference type="GO" id="GO:0003700">
    <property type="term" value="F:DNA-binding transcription factor activity"/>
    <property type="evidence" value="ECO:0007669"/>
    <property type="project" value="InterPro"/>
</dbReference>
<dbReference type="PANTHER" id="PTHR33164:SF57">
    <property type="entry name" value="MARR-FAMILY TRANSCRIPTIONAL REGULATOR"/>
    <property type="match status" value="1"/>
</dbReference>
<dbReference type="PRINTS" id="PR00598">
    <property type="entry name" value="HTHMARR"/>
</dbReference>
<dbReference type="GO" id="GO:0006950">
    <property type="term" value="P:response to stress"/>
    <property type="evidence" value="ECO:0007669"/>
    <property type="project" value="TreeGrafter"/>
</dbReference>
<proteinExistence type="predicted"/>